<dbReference type="Pfam" id="PF06545">
    <property type="entry name" value="AllG"/>
    <property type="match status" value="1"/>
</dbReference>
<evidence type="ECO:0000313" key="2">
    <source>
        <dbReference type="Proteomes" id="UP000431913"/>
    </source>
</evidence>
<protein>
    <submittedName>
        <fullName evidence="1">DUF1116 domain-containing protein</fullName>
    </submittedName>
</protein>
<comment type="caution">
    <text evidence="1">The sequence shown here is derived from an EMBL/GenBank/DDBJ whole genome shotgun (WGS) entry which is preliminary data.</text>
</comment>
<evidence type="ECO:0000313" key="1">
    <source>
        <dbReference type="EMBL" id="MST93243.1"/>
    </source>
</evidence>
<dbReference type="Proteomes" id="UP000431913">
    <property type="component" value="Unassembled WGS sequence"/>
</dbReference>
<dbReference type="InterPro" id="IPR009499">
    <property type="entry name" value="AllG-like"/>
</dbReference>
<dbReference type="EMBL" id="VUNJ01000022">
    <property type="protein sequence ID" value="MST93243.1"/>
    <property type="molecule type" value="Genomic_DNA"/>
</dbReference>
<reference evidence="1 2" key="1">
    <citation type="submission" date="2019-08" db="EMBL/GenBank/DDBJ databases">
        <title>In-depth cultivation of the pig gut microbiome towards novel bacterial diversity and tailored functional studies.</title>
        <authorList>
            <person name="Wylensek D."/>
            <person name="Hitch T.C.A."/>
            <person name="Clavel T."/>
        </authorList>
    </citation>
    <scope>NUCLEOTIDE SEQUENCE [LARGE SCALE GENOMIC DNA]</scope>
    <source>
        <strain evidence="1 2">WCA3-601-WT-6J</strain>
    </source>
</reference>
<proteinExistence type="predicted"/>
<sequence>MPVTGSPASDPSKRHMSYRIRFILRRKQSMDIKQMIEQANKKAAEILTKGRPVWVDVQPAGEVIPGMTPDTILIAGPPIAVEDIPLPVKNAICGALLYEQRAETAEGAWQLVTSGQIKVEAAQDHDAACGAAMATSASMPVCVVEDKTFGGRGFCGVHPGNKQNVLRWGFYNDEVQNDLVWFRDNYGPALGETVRRMGGIDLINVMSKTAGMGDENHNRQPAASMYMALQMVQTMMEIDFAHRDEIVKQFAANDRFFLHVMMAGAESVLASVKKVPYSTVMVAMGGNGVKFGTRFAGTGARWFTVDAPLIEGLFLKPTYTKDDLLGFLGDSCVTEVYGLGGMSASAGPGYVVLTGSTFADSLQRAADARKVCVAEHRFAPIPWDGGQGFPVGVDARKVVGLNILPTSHGGGTLKNGGQGTMGAAKLPMDCFKQGLIAINEILMNEAK</sequence>
<accession>A0A6I2UBD7</accession>
<gene>
    <name evidence="1" type="ORF">FYJ76_15110</name>
</gene>
<name>A0A6I2UBD7_9FIRM</name>
<dbReference type="AlphaFoldDB" id="A0A6I2UBD7"/>
<organism evidence="1 2">
    <name type="scientific">Ruthenibacterium lactatiformans</name>
    <dbReference type="NCBI Taxonomy" id="1550024"/>
    <lineage>
        <taxon>Bacteria</taxon>
        <taxon>Bacillati</taxon>
        <taxon>Bacillota</taxon>
        <taxon>Clostridia</taxon>
        <taxon>Eubacteriales</taxon>
        <taxon>Oscillospiraceae</taxon>
        <taxon>Ruthenibacterium</taxon>
    </lineage>
</organism>
<dbReference type="Gene3D" id="1.10.10.660">
    <property type="entry name" value="conserved protein of unknown function from Enterococcus faecalis V583"/>
    <property type="match status" value="1"/>
</dbReference>
<dbReference type="InterPro" id="IPR024033">
    <property type="entry name" value="OXTCase_su_AllG_h-dom"/>
</dbReference>
<dbReference type="Gene3D" id="3.90.1710.10">
    <property type="entry name" value="Enterococcus faecalis V583 domain"/>
    <property type="match status" value="1"/>
</dbReference>
<dbReference type="Gene3D" id="3.90.1700.10">
    <property type="entry name" value="v583 domain like"/>
    <property type="match status" value="1"/>
</dbReference>